<keyword evidence="1" id="KW-0472">Membrane</keyword>
<accession>A0A0J9VZI5</accession>
<evidence type="ECO:0000313" key="3">
    <source>
        <dbReference type="Proteomes" id="UP000009097"/>
    </source>
</evidence>
<dbReference type="VEuPathDB" id="FungiDB:FOXG_21597"/>
<dbReference type="Proteomes" id="UP000009097">
    <property type="component" value="Unassembled WGS sequence"/>
</dbReference>
<dbReference type="EMBL" id="DS231718">
    <property type="protein sequence ID" value="KNB16193.1"/>
    <property type="molecule type" value="Genomic_DNA"/>
</dbReference>
<reference evidence="2" key="2">
    <citation type="journal article" date="2010" name="Nature">
        <title>Comparative genomics reveals mobile pathogenicity chromosomes in Fusarium.</title>
        <authorList>
            <person name="Ma L.J."/>
            <person name="van der Does H.C."/>
            <person name="Borkovich K.A."/>
            <person name="Coleman J.J."/>
            <person name="Daboussi M.J."/>
            <person name="Di Pietro A."/>
            <person name="Dufresne M."/>
            <person name="Freitag M."/>
            <person name="Grabherr M."/>
            <person name="Henrissat B."/>
            <person name="Houterman P.M."/>
            <person name="Kang S."/>
            <person name="Shim W.B."/>
            <person name="Woloshuk C."/>
            <person name="Xie X."/>
            <person name="Xu J.R."/>
            <person name="Antoniw J."/>
            <person name="Baker S.E."/>
            <person name="Bluhm B.H."/>
            <person name="Breakspear A."/>
            <person name="Brown D.W."/>
            <person name="Butchko R.A."/>
            <person name="Chapman S."/>
            <person name="Coulson R."/>
            <person name="Coutinho P.M."/>
            <person name="Danchin E.G."/>
            <person name="Diener A."/>
            <person name="Gale L.R."/>
            <person name="Gardiner D.M."/>
            <person name="Goff S."/>
            <person name="Hammond-Kosack K.E."/>
            <person name="Hilburn K."/>
            <person name="Hua-Van A."/>
            <person name="Jonkers W."/>
            <person name="Kazan K."/>
            <person name="Kodira C.D."/>
            <person name="Koehrsen M."/>
            <person name="Kumar L."/>
            <person name="Lee Y.H."/>
            <person name="Li L."/>
            <person name="Manners J.M."/>
            <person name="Miranda-Saavedra D."/>
            <person name="Mukherjee M."/>
            <person name="Park G."/>
            <person name="Park J."/>
            <person name="Park S.Y."/>
            <person name="Proctor R.H."/>
            <person name="Regev A."/>
            <person name="Ruiz-Roldan M.C."/>
            <person name="Sain D."/>
            <person name="Sakthikumar S."/>
            <person name="Sykes S."/>
            <person name="Schwartz D.C."/>
            <person name="Turgeon B.G."/>
            <person name="Wapinski I."/>
            <person name="Yoder O."/>
            <person name="Young S."/>
            <person name="Zeng Q."/>
            <person name="Zhou S."/>
            <person name="Galagan J."/>
            <person name="Cuomo C.A."/>
            <person name="Kistler H.C."/>
            <person name="Rep M."/>
        </authorList>
    </citation>
    <scope>NUCLEOTIDE SEQUENCE [LARGE SCALE GENOMIC DNA]</scope>
    <source>
        <strain evidence="2">4287</strain>
    </source>
</reference>
<proteinExistence type="predicted"/>
<gene>
    <name evidence="2" type="ORF">FOXG_21597</name>
</gene>
<sequence length="39" mass="4371">MRVKLGAIGAIYPWAGIELLAVIVVMKGGKKWKRNWGEM</sequence>
<feature type="transmembrane region" description="Helical" evidence="1">
    <location>
        <begin position="6"/>
        <end position="26"/>
    </location>
</feature>
<evidence type="ECO:0000313" key="2">
    <source>
        <dbReference type="EMBL" id="KNB16193.1"/>
    </source>
</evidence>
<dbReference type="KEGG" id="fox:FOXG_21597"/>
<evidence type="ECO:0000256" key="1">
    <source>
        <dbReference type="SAM" id="Phobius"/>
    </source>
</evidence>
<reference evidence="2" key="1">
    <citation type="submission" date="2007-04" db="EMBL/GenBank/DDBJ databases">
        <authorList>
            <consortium name="The Broad Institute Genome Sequencing Platform"/>
            <person name="Birren B."/>
            <person name="Lander E."/>
            <person name="Galagan J."/>
            <person name="Nusbaum C."/>
            <person name="Devon K."/>
            <person name="Ma L.-J."/>
            <person name="Jaffe D."/>
            <person name="Butler J."/>
            <person name="Alvarez P."/>
            <person name="Gnerre S."/>
            <person name="Grabherr M."/>
            <person name="Kleber M."/>
            <person name="Mauceli E."/>
            <person name="Brockman W."/>
            <person name="MacCallum I.A."/>
            <person name="Young S."/>
            <person name="LaButti K."/>
            <person name="DeCaprio D."/>
            <person name="Crawford M."/>
            <person name="Koehrsen M."/>
            <person name="Engels R."/>
            <person name="Montgomery P."/>
            <person name="Pearson M."/>
            <person name="Howarth C."/>
            <person name="Larson L."/>
            <person name="White J."/>
            <person name="O'Leary S."/>
            <person name="Kodira C."/>
            <person name="Zeng Q."/>
            <person name="Yandava C."/>
            <person name="Alvarado L."/>
            <person name="Kistler C."/>
            <person name="Shim W.-B."/>
            <person name="Kang S."/>
            <person name="Woloshuk C."/>
        </authorList>
    </citation>
    <scope>NUCLEOTIDE SEQUENCE</scope>
    <source>
        <strain evidence="2">4287</strain>
    </source>
</reference>
<name>A0A0J9VZI5_FUSO4</name>
<dbReference type="GeneID" id="28962303"/>
<keyword evidence="1" id="KW-0812">Transmembrane</keyword>
<organism evidence="2 3">
    <name type="scientific">Fusarium oxysporum f. sp. lycopersici (strain 4287 / CBS 123668 / FGSC 9935 / NRRL 34936)</name>
    <name type="common">Fusarium vascular wilt of tomato</name>
    <dbReference type="NCBI Taxonomy" id="426428"/>
    <lineage>
        <taxon>Eukaryota</taxon>
        <taxon>Fungi</taxon>
        <taxon>Dikarya</taxon>
        <taxon>Ascomycota</taxon>
        <taxon>Pezizomycotina</taxon>
        <taxon>Sordariomycetes</taxon>
        <taxon>Hypocreomycetidae</taxon>
        <taxon>Hypocreales</taxon>
        <taxon>Nectriaceae</taxon>
        <taxon>Fusarium</taxon>
        <taxon>Fusarium oxysporum species complex</taxon>
    </lineage>
</organism>
<dbReference type="RefSeq" id="XP_018254238.1">
    <property type="nucleotide sequence ID" value="XM_018401940.1"/>
</dbReference>
<keyword evidence="1" id="KW-1133">Transmembrane helix</keyword>
<protein>
    <submittedName>
        <fullName evidence="2">Uncharacterized protein</fullName>
    </submittedName>
</protein>
<dbReference type="AlphaFoldDB" id="A0A0J9VZI5"/>